<accession>A0A8S5T0B2</accession>
<evidence type="ECO:0000313" key="1">
    <source>
        <dbReference type="EMBL" id="DAF56773.1"/>
    </source>
</evidence>
<name>A0A8S5T0B2_9CAUD</name>
<protein>
    <submittedName>
        <fullName evidence="1">Uncharacterized protein</fullName>
    </submittedName>
</protein>
<reference evidence="1" key="1">
    <citation type="journal article" date="2021" name="Proc. Natl. Acad. Sci. U.S.A.">
        <title>A Catalog of Tens of Thousands of Viruses from Human Metagenomes Reveals Hidden Associations with Chronic Diseases.</title>
        <authorList>
            <person name="Tisza M.J."/>
            <person name="Buck C.B."/>
        </authorList>
    </citation>
    <scope>NUCLEOTIDE SEQUENCE</scope>
    <source>
        <strain evidence="1">CtWb16</strain>
    </source>
</reference>
<organism evidence="1">
    <name type="scientific">Myoviridae sp. ctWb16</name>
    <dbReference type="NCBI Taxonomy" id="2827690"/>
    <lineage>
        <taxon>Viruses</taxon>
        <taxon>Duplodnaviria</taxon>
        <taxon>Heunggongvirae</taxon>
        <taxon>Uroviricota</taxon>
        <taxon>Caudoviricetes</taxon>
    </lineage>
</organism>
<proteinExistence type="predicted"/>
<sequence>MMDFSEIKQKILTDDNVASAFEYMLSKMIFENPVKPLQFIYKKCKIATGKNNLYSIYDAKTGVKLYNKIYFQEVAKYVVDNLNCYGKISHILFLENELIRYKEKIDFFKKYYMQKKTDILGIKLSAMYDSYFQIKNSLLNVLKENIGY</sequence>
<dbReference type="EMBL" id="BK032721">
    <property type="protein sequence ID" value="DAF56773.1"/>
    <property type="molecule type" value="Genomic_DNA"/>
</dbReference>